<evidence type="ECO:0000313" key="16">
    <source>
        <dbReference type="Proteomes" id="UP000585474"/>
    </source>
</evidence>
<comment type="pathway">
    <text evidence="2">Protein modification; protein ubiquitination.</text>
</comment>
<keyword evidence="6 12" id="KW-0863">Zinc-finger</keyword>
<comment type="caution">
    <text evidence="15">The sequence shown here is derived from an EMBL/GenBank/DDBJ whole genome shotgun (WGS) entry which is preliminary data.</text>
</comment>
<dbReference type="SMART" id="SM00184">
    <property type="entry name" value="RING"/>
    <property type="match status" value="1"/>
</dbReference>
<dbReference type="GO" id="GO:0016020">
    <property type="term" value="C:membrane"/>
    <property type="evidence" value="ECO:0007669"/>
    <property type="project" value="UniProtKB-SubCell"/>
</dbReference>
<comment type="subcellular location">
    <subcellularLocation>
        <location evidence="1">Membrane</location>
        <topology evidence="1">Single-pass membrane protein</topology>
    </subcellularLocation>
</comment>
<dbReference type="SUPFAM" id="SSF57850">
    <property type="entry name" value="RING/U-box"/>
    <property type="match status" value="1"/>
</dbReference>
<dbReference type="GO" id="GO:0016740">
    <property type="term" value="F:transferase activity"/>
    <property type="evidence" value="ECO:0007669"/>
    <property type="project" value="UniProtKB-KW"/>
</dbReference>
<keyword evidence="4 13" id="KW-0812">Transmembrane</keyword>
<dbReference type="Pfam" id="PF13639">
    <property type="entry name" value="zf-RING_2"/>
    <property type="match status" value="1"/>
</dbReference>
<dbReference type="GO" id="GO:0008270">
    <property type="term" value="F:zinc ion binding"/>
    <property type="evidence" value="ECO:0007669"/>
    <property type="project" value="UniProtKB-KW"/>
</dbReference>
<dbReference type="AlphaFoldDB" id="A0A7J0H8K4"/>
<feature type="transmembrane region" description="Helical" evidence="13">
    <location>
        <begin position="25"/>
        <end position="47"/>
    </location>
</feature>
<keyword evidence="7" id="KW-0833">Ubl conjugation pathway</keyword>
<evidence type="ECO:0000256" key="3">
    <source>
        <dbReference type="ARBA" id="ARBA00022679"/>
    </source>
</evidence>
<dbReference type="OrthoDB" id="8062037at2759"/>
<dbReference type="InterPro" id="IPR013083">
    <property type="entry name" value="Znf_RING/FYVE/PHD"/>
</dbReference>
<dbReference type="PANTHER" id="PTHR45768">
    <property type="entry name" value="E3 UBIQUITIN-PROTEIN LIGASE RNF13-LIKE"/>
    <property type="match status" value="1"/>
</dbReference>
<evidence type="ECO:0000256" key="11">
    <source>
        <dbReference type="ARBA" id="ARBA00024209"/>
    </source>
</evidence>
<dbReference type="Gene3D" id="3.30.40.10">
    <property type="entry name" value="Zinc/RING finger domain, C3HC4 (zinc finger)"/>
    <property type="match status" value="1"/>
</dbReference>
<protein>
    <recommendedName>
        <fullName evidence="14">RING-type domain-containing protein</fullName>
    </recommendedName>
</protein>
<evidence type="ECO:0000256" key="5">
    <source>
        <dbReference type="ARBA" id="ARBA00022723"/>
    </source>
</evidence>
<evidence type="ECO:0000256" key="10">
    <source>
        <dbReference type="ARBA" id="ARBA00023136"/>
    </source>
</evidence>
<dbReference type="PANTHER" id="PTHR45768:SF34">
    <property type="entry name" value="RING-H2 FINGER PROTEIN ATL64"/>
    <property type="match status" value="1"/>
</dbReference>
<feature type="domain" description="RING-type" evidence="14">
    <location>
        <begin position="107"/>
        <end position="149"/>
    </location>
</feature>
<evidence type="ECO:0000256" key="7">
    <source>
        <dbReference type="ARBA" id="ARBA00022786"/>
    </source>
</evidence>
<keyword evidence="10 13" id="KW-0472">Membrane</keyword>
<comment type="similarity">
    <text evidence="11">Belongs to the RING-type zinc finger family. ATL subfamily.</text>
</comment>
<keyword evidence="9 13" id="KW-1133">Transmembrane helix</keyword>
<dbReference type="PROSITE" id="PS50089">
    <property type="entry name" value="ZF_RING_2"/>
    <property type="match status" value="1"/>
</dbReference>
<keyword evidence="5" id="KW-0479">Metal-binding</keyword>
<proteinExistence type="inferred from homology"/>
<dbReference type="Proteomes" id="UP000585474">
    <property type="component" value="Unassembled WGS sequence"/>
</dbReference>
<evidence type="ECO:0000256" key="2">
    <source>
        <dbReference type="ARBA" id="ARBA00004906"/>
    </source>
</evidence>
<evidence type="ECO:0000256" key="13">
    <source>
        <dbReference type="SAM" id="Phobius"/>
    </source>
</evidence>
<evidence type="ECO:0000256" key="9">
    <source>
        <dbReference type="ARBA" id="ARBA00022989"/>
    </source>
</evidence>
<evidence type="ECO:0000313" key="15">
    <source>
        <dbReference type="EMBL" id="GFZ19389.1"/>
    </source>
</evidence>
<keyword evidence="8" id="KW-0862">Zinc</keyword>
<accession>A0A7J0H8K4</accession>
<evidence type="ECO:0000256" key="1">
    <source>
        <dbReference type="ARBA" id="ARBA00004167"/>
    </source>
</evidence>
<evidence type="ECO:0000256" key="4">
    <source>
        <dbReference type="ARBA" id="ARBA00022692"/>
    </source>
</evidence>
<reference evidence="15 16" key="1">
    <citation type="submission" date="2019-07" db="EMBL/GenBank/DDBJ databases">
        <title>De Novo Assembly of kiwifruit Actinidia rufa.</title>
        <authorList>
            <person name="Sugita-Konishi S."/>
            <person name="Sato K."/>
            <person name="Mori E."/>
            <person name="Abe Y."/>
            <person name="Kisaki G."/>
            <person name="Hamano K."/>
            <person name="Suezawa K."/>
            <person name="Otani M."/>
            <person name="Fukuda T."/>
            <person name="Manabe T."/>
            <person name="Gomi K."/>
            <person name="Tabuchi M."/>
            <person name="Akimitsu K."/>
            <person name="Kataoka I."/>
        </authorList>
    </citation>
    <scope>NUCLEOTIDE SEQUENCE [LARGE SCALE GENOMIC DNA]</scope>
    <source>
        <strain evidence="16">cv. Fuchu</strain>
    </source>
</reference>
<keyword evidence="16" id="KW-1185">Reference proteome</keyword>
<evidence type="ECO:0000256" key="12">
    <source>
        <dbReference type="PROSITE-ProRule" id="PRU00175"/>
    </source>
</evidence>
<dbReference type="CDD" id="cd16461">
    <property type="entry name" value="RING-H2_EL5-like"/>
    <property type="match status" value="1"/>
</dbReference>
<name>A0A7J0H8K4_9ERIC</name>
<evidence type="ECO:0000259" key="14">
    <source>
        <dbReference type="PROSITE" id="PS50089"/>
    </source>
</evidence>
<dbReference type="EMBL" id="BJWL01000028">
    <property type="protein sequence ID" value="GFZ19389.1"/>
    <property type="molecule type" value="Genomic_DNA"/>
</dbReference>
<keyword evidence="3" id="KW-0808">Transferase</keyword>
<evidence type="ECO:0000256" key="8">
    <source>
        <dbReference type="ARBA" id="ARBA00022833"/>
    </source>
</evidence>
<gene>
    <name evidence="15" type="ORF">Acr_28g0000940</name>
</gene>
<evidence type="ECO:0000256" key="6">
    <source>
        <dbReference type="ARBA" id="ARBA00022771"/>
    </source>
</evidence>
<sequence>MDGNSASTHWDRQTTNSYFAYNGKLMLISLVVIVAICIVLGLAHSYARWLHHRRRHNRLGLHRHRIGPRSVFNFGPTDGAPRKGLDRSVLLSLPTFFYSAHDPPIECAVCLSEFGVNESGRILPKCNHRFHVGCIDMWFDSNSNCPLCRAPVKPVGNPGRVIYERSISESGSSSGSASTCEINGDQMTNPELIGITVEEPSSNRVS</sequence>
<dbReference type="InterPro" id="IPR001841">
    <property type="entry name" value="Znf_RING"/>
</dbReference>
<organism evidence="15 16">
    <name type="scientific">Actinidia rufa</name>
    <dbReference type="NCBI Taxonomy" id="165716"/>
    <lineage>
        <taxon>Eukaryota</taxon>
        <taxon>Viridiplantae</taxon>
        <taxon>Streptophyta</taxon>
        <taxon>Embryophyta</taxon>
        <taxon>Tracheophyta</taxon>
        <taxon>Spermatophyta</taxon>
        <taxon>Magnoliopsida</taxon>
        <taxon>eudicotyledons</taxon>
        <taxon>Gunneridae</taxon>
        <taxon>Pentapetalae</taxon>
        <taxon>asterids</taxon>
        <taxon>Ericales</taxon>
        <taxon>Actinidiaceae</taxon>
        <taxon>Actinidia</taxon>
    </lineage>
</organism>